<dbReference type="Gene3D" id="3.40.50.11090">
    <property type="match status" value="1"/>
</dbReference>
<dbReference type="Pfam" id="PF21374">
    <property type="entry name" value="WsaF_N"/>
    <property type="match status" value="1"/>
</dbReference>
<gene>
    <name evidence="3" type="ORF">J2W31_004931</name>
</gene>
<sequence length="442" mass="48918">MIARIRRFIAFWRDQGTPGAARLIRRKLGEIVGVNGKPGETSDPKMTLPELWALKFVSQQPLNTYVIPKSSLPRISLVTDSIGSGSLFGGVGTALLFAAQLANRMNATLRIVTRTEEPSPANASQVLGAYGIRLRQEIQFAFAPHVGGDYPSALPAGETAPSLDILPDEIFVTTSWWTTAAALPIVPRASIVYLLQEDERMFYPFGEERVQCERVLQVQDIRFVVNTQLLYDHLIATGLDHLRRAGCWFEPAFPKSLFHEREREPGGKKRFFFYARPNNSRNLFHIGLDLIDRAVNEEILDLAQWDIFLVGKDIPNVTFGDGYSPQRIEGLDWEAYADLVGTIDLGLCLMYTPHPSYPPLDLAASGAVVVTNKFANKQDLSGYSRNILAAELNTQAMLDALRAGVALAGDKEARSRNFAANALGSDWTQSFESTLESLSTGR</sequence>
<dbReference type="Proteomes" id="UP001242045">
    <property type="component" value="Unassembled WGS sequence"/>
</dbReference>
<evidence type="ECO:0000313" key="3">
    <source>
        <dbReference type="EMBL" id="MDP9895804.1"/>
    </source>
</evidence>
<dbReference type="EMBL" id="JAUSRD010000014">
    <property type="protein sequence ID" value="MDP9895804.1"/>
    <property type="molecule type" value="Genomic_DNA"/>
</dbReference>
<name>A0AAW8D6E4_9BURK</name>
<organism evidence="3 4">
    <name type="scientific">Variovorax boronicumulans</name>
    <dbReference type="NCBI Taxonomy" id="436515"/>
    <lineage>
        <taxon>Bacteria</taxon>
        <taxon>Pseudomonadati</taxon>
        <taxon>Pseudomonadota</taxon>
        <taxon>Betaproteobacteria</taxon>
        <taxon>Burkholderiales</taxon>
        <taxon>Comamonadaceae</taxon>
        <taxon>Variovorax</taxon>
    </lineage>
</organism>
<dbReference type="Pfam" id="PF22772">
    <property type="entry name" value="WsaF_C"/>
    <property type="match status" value="1"/>
</dbReference>
<dbReference type="InterPro" id="IPR055050">
    <property type="entry name" value="WsaF_C"/>
</dbReference>
<feature type="domain" description="WsaF C-terminal" evidence="2">
    <location>
        <begin position="269"/>
        <end position="402"/>
    </location>
</feature>
<reference evidence="3" key="1">
    <citation type="submission" date="2023-07" db="EMBL/GenBank/DDBJ databases">
        <title>Sorghum-associated microbial communities from plants grown in Nebraska, USA.</title>
        <authorList>
            <person name="Schachtman D."/>
        </authorList>
    </citation>
    <scope>NUCLEOTIDE SEQUENCE</scope>
    <source>
        <strain evidence="3">DS3754</strain>
    </source>
</reference>
<dbReference type="InterPro" id="IPR048510">
    <property type="entry name" value="WsaF_N"/>
</dbReference>
<evidence type="ECO:0000259" key="2">
    <source>
        <dbReference type="Pfam" id="PF22772"/>
    </source>
</evidence>
<dbReference type="GO" id="GO:0030247">
    <property type="term" value="F:polysaccharide binding"/>
    <property type="evidence" value="ECO:0007669"/>
    <property type="project" value="InterPro"/>
</dbReference>
<dbReference type="AlphaFoldDB" id="A0AAW8D6E4"/>
<evidence type="ECO:0008006" key="5">
    <source>
        <dbReference type="Google" id="ProtNLM"/>
    </source>
</evidence>
<protein>
    <recommendedName>
        <fullName evidence="5">Glycosyltransferase family 1 protein</fullName>
    </recommendedName>
</protein>
<accession>A0AAW8D6E4</accession>
<evidence type="ECO:0000259" key="1">
    <source>
        <dbReference type="Pfam" id="PF21374"/>
    </source>
</evidence>
<proteinExistence type="predicted"/>
<dbReference type="Gene3D" id="3.40.50.2000">
    <property type="entry name" value="Glycogen Phosphorylase B"/>
    <property type="match status" value="1"/>
</dbReference>
<feature type="domain" description="WsaF N-terminal" evidence="1">
    <location>
        <begin position="74"/>
        <end position="211"/>
    </location>
</feature>
<evidence type="ECO:0000313" key="4">
    <source>
        <dbReference type="Proteomes" id="UP001242045"/>
    </source>
</evidence>
<dbReference type="RefSeq" id="WP_307686346.1">
    <property type="nucleotide sequence ID" value="NZ_JAUSRD010000014.1"/>
</dbReference>
<comment type="caution">
    <text evidence="3">The sequence shown here is derived from an EMBL/GenBank/DDBJ whole genome shotgun (WGS) entry which is preliminary data.</text>
</comment>